<dbReference type="GO" id="GO:0006203">
    <property type="term" value="P:dGTP catabolic process"/>
    <property type="evidence" value="ECO:0007669"/>
    <property type="project" value="TreeGrafter"/>
</dbReference>
<evidence type="ECO:0000313" key="2">
    <source>
        <dbReference type="EMBL" id="QGT51095.1"/>
    </source>
</evidence>
<accession>A0A650F4Q0</accession>
<dbReference type="GO" id="GO:0046081">
    <property type="term" value="P:dUTP catabolic process"/>
    <property type="evidence" value="ECO:0007669"/>
    <property type="project" value="TreeGrafter"/>
</dbReference>
<dbReference type="Pfam" id="PF03819">
    <property type="entry name" value="MazG"/>
    <property type="match status" value="1"/>
</dbReference>
<dbReference type="NCBIfam" id="TIGR00444">
    <property type="entry name" value="mazG"/>
    <property type="match status" value="1"/>
</dbReference>
<dbReference type="FunFam" id="1.10.287.1080:FF:000001">
    <property type="entry name" value="Nucleoside triphosphate pyrophosphohydrolase"/>
    <property type="match status" value="1"/>
</dbReference>
<dbReference type="GO" id="GO:0006950">
    <property type="term" value="P:response to stress"/>
    <property type="evidence" value="ECO:0007669"/>
    <property type="project" value="UniProtKB-ARBA"/>
</dbReference>
<dbReference type="InterPro" id="IPR004518">
    <property type="entry name" value="MazG-like_dom"/>
</dbReference>
<reference evidence="2" key="1">
    <citation type="journal article" date="2020" name="J. ISSAAS">
        <title>Lactobacilli and other gastrointestinal microbiota of Peromyscus leucopus, reservoir host for agents of Lyme disease and other zoonoses in North America.</title>
        <authorList>
            <person name="Milovic A."/>
            <person name="Bassam K."/>
            <person name="Shao H."/>
            <person name="Chatzistamou I."/>
            <person name="Tufts D.M."/>
            <person name="Diuk-Wasser M."/>
            <person name="Barbour A.G."/>
        </authorList>
    </citation>
    <scope>NUCLEOTIDE SEQUENCE</scope>
    <source>
        <strain evidence="2">LL40</strain>
    </source>
</reference>
<dbReference type="GO" id="GO:0046061">
    <property type="term" value="P:dATP catabolic process"/>
    <property type="evidence" value="ECO:0007669"/>
    <property type="project" value="TreeGrafter"/>
</dbReference>
<dbReference type="PANTHER" id="PTHR30522:SF0">
    <property type="entry name" value="NUCLEOSIDE TRIPHOSPHATE PYROPHOSPHOHYDROLASE"/>
    <property type="match status" value="1"/>
</dbReference>
<dbReference type="SUPFAM" id="SSF101386">
    <property type="entry name" value="all-alpha NTP pyrophosphatases"/>
    <property type="match status" value="1"/>
</dbReference>
<gene>
    <name evidence="2" type="ORF">Firmicute1046_1710</name>
</gene>
<proteinExistence type="predicted"/>
<sequence length="233" mass="26002">MKNEKYDFQDLVEIIEKLRAPGGCPWDREQTHESIKKNLIEEGYELIEALESGDGAKMADESGDLLLQIVFHANIGKEAGKYDILDVTDAVCRKMIHRHPHVFGDVKADTSEEVLRNWDAIKRDDREQKTIAEDLAGISSSLPSLMRTEKVQKKAEKNGYLFGNPEDAADGVARMLKAIANGADSKTAEMYIGKVLFDVVSAARAVGVEPELALSKETDGFIEEFAKFEQERK</sequence>
<dbReference type="PANTHER" id="PTHR30522">
    <property type="entry name" value="NUCLEOSIDE TRIPHOSPHATE PYROPHOSPHOHYDROLASE"/>
    <property type="match status" value="1"/>
</dbReference>
<organism evidence="2">
    <name type="scientific">uncultured Bacillota bacterium</name>
    <dbReference type="NCBI Taxonomy" id="344338"/>
    <lineage>
        <taxon>Bacteria</taxon>
        <taxon>Bacillati</taxon>
        <taxon>Bacillota</taxon>
        <taxon>environmental samples</taxon>
    </lineage>
</organism>
<dbReference type="CDD" id="cd11528">
    <property type="entry name" value="NTP-PPase_MazG_Nterm"/>
    <property type="match status" value="1"/>
</dbReference>
<dbReference type="GO" id="GO:0046052">
    <property type="term" value="P:UTP catabolic process"/>
    <property type="evidence" value="ECO:0007669"/>
    <property type="project" value="TreeGrafter"/>
</dbReference>
<protein>
    <recommendedName>
        <fullName evidence="1">NTP pyrophosphohydrolase MazG-like domain-containing protein</fullName>
    </recommendedName>
</protein>
<name>A0A650F4Q0_9FIRM</name>
<evidence type="ECO:0000259" key="1">
    <source>
        <dbReference type="Pfam" id="PF03819"/>
    </source>
</evidence>
<dbReference type="Gene3D" id="1.10.287.1080">
    <property type="entry name" value="MazG-like"/>
    <property type="match status" value="2"/>
</dbReference>
<dbReference type="InterPro" id="IPR011551">
    <property type="entry name" value="NTP_PyrPHydrolase_MazG"/>
</dbReference>
<dbReference type="NCBIfam" id="NF007113">
    <property type="entry name" value="PRK09562.1"/>
    <property type="match status" value="1"/>
</dbReference>
<dbReference type="InterPro" id="IPR048015">
    <property type="entry name" value="NTP-PPase_MazG-like_N"/>
</dbReference>
<dbReference type="GO" id="GO:0046047">
    <property type="term" value="P:TTP catabolic process"/>
    <property type="evidence" value="ECO:0007669"/>
    <property type="project" value="TreeGrafter"/>
</dbReference>
<feature type="domain" description="NTP pyrophosphohydrolase MazG-like" evidence="1">
    <location>
        <begin position="30"/>
        <end position="103"/>
    </location>
</feature>
<dbReference type="GO" id="GO:0047429">
    <property type="term" value="F:nucleoside triphosphate diphosphatase activity"/>
    <property type="evidence" value="ECO:0007669"/>
    <property type="project" value="TreeGrafter"/>
</dbReference>
<dbReference type="AlphaFoldDB" id="A0A650F4Q0"/>
<dbReference type="GO" id="GO:0046076">
    <property type="term" value="P:dTTP catabolic process"/>
    <property type="evidence" value="ECO:0007669"/>
    <property type="project" value="TreeGrafter"/>
</dbReference>
<dbReference type="EMBL" id="MN577573">
    <property type="protein sequence ID" value="QGT51095.1"/>
    <property type="molecule type" value="Genomic_DNA"/>
</dbReference>